<accession>A0A382N9J8</accession>
<dbReference type="AlphaFoldDB" id="A0A382N9J8"/>
<dbReference type="SUPFAM" id="SSF56281">
    <property type="entry name" value="Metallo-hydrolase/oxidoreductase"/>
    <property type="match status" value="1"/>
</dbReference>
<dbReference type="InterPro" id="IPR051682">
    <property type="entry name" value="Mito_Persulfide_Diox"/>
</dbReference>
<dbReference type="GO" id="GO:0006749">
    <property type="term" value="P:glutathione metabolic process"/>
    <property type="evidence" value="ECO:0007669"/>
    <property type="project" value="TreeGrafter"/>
</dbReference>
<dbReference type="InterPro" id="IPR036866">
    <property type="entry name" value="RibonucZ/Hydroxyglut_hydro"/>
</dbReference>
<proteinExistence type="predicted"/>
<name>A0A382N9J8_9ZZZZ</name>
<protein>
    <recommendedName>
        <fullName evidence="1">Metallo-beta-lactamase domain-containing protein</fullName>
    </recommendedName>
</protein>
<dbReference type="SMART" id="SM00849">
    <property type="entry name" value="Lactamase_B"/>
    <property type="match status" value="1"/>
</dbReference>
<sequence>MPLEDHIGDICRKARLQTKTSEREAALVAGLPKGQLHEWETKGLIDIDVDVEGLAALVGLDVSKAKAIAGGWTPEPVELSRWSELRVVTTAEGFEVNSFVVWDPAKHTAAFFDTGWFADDLFKIADENELKVEHLFITHMHGDHVAAMGDVRKRWPDIQLHSDNSGAPQKSRVNPDEPVVMGSFFVTARFTPGHAEDGVTFVIDGWENNAPAVAIVGDAIFAGSMGKDFITPQLAKAKVQEEILSLPDDTLICPGHGPLTTVGEEKAYNPFF</sequence>
<dbReference type="PANTHER" id="PTHR43084">
    <property type="entry name" value="PERSULFIDE DIOXYGENASE ETHE1"/>
    <property type="match status" value="1"/>
</dbReference>
<reference evidence="2" key="1">
    <citation type="submission" date="2018-05" db="EMBL/GenBank/DDBJ databases">
        <authorList>
            <person name="Lanie J.A."/>
            <person name="Ng W.-L."/>
            <person name="Kazmierczak K.M."/>
            <person name="Andrzejewski T.M."/>
            <person name="Davidsen T.M."/>
            <person name="Wayne K.J."/>
            <person name="Tettelin H."/>
            <person name="Glass J.I."/>
            <person name="Rusch D."/>
            <person name="Podicherti R."/>
            <person name="Tsui H.-C.T."/>
            <person name="Winkler M.E."/>
        </authorList>
    </citation>
    <scope>NUCLEOTIDE SEQUENCE</scope>
</reference>
<dbReference type="InterPro" id="IPR001279">
    <property type="entry name" value="Metallo-B-lactamas"/>
</dbReference>
<dbReference type="GO" id="GO:0050313">
    <property type="term" value="F:sulfur dioxygenase activity"/>
    <property type="evidence" value="ECO:0007669"/>
    <property type="project" value="TreeGrafter"/>
</dbReference>
<gene>
    <name evidence="2" type="ORF">METZ01_LOCUS310072</name>
</gene>
<feature type="domain" description="Metallo-beta-lactamase" evidence="1">
    <location>
        <begin position="95"/>
        <end position="256"/>
    </location>
</feature>
<dbReference type="Pfam" id="PF00753">
    <property type="entry name" value="Lactamase_B"/>
    <property type="match status" value="1"/>
</dbReference>
<evidence type="ECO:0000313" key="2">
    <source>
        <dbReference type="EMBL" id="SVC57218.1"/>
    </source>
</evidence>
<dbReference type="GO" id="GO:0070813">
    <property type="term" value="P:hydrogen sulfide metabolic process"/>
    <property type="evidence" value="ECO:0007669"/>
    <property type="project" value="TreeGrafter"/>
</dbReference>
<dbReference type="PANTHER" id="PTHR43084:SF1">
    <property type="entry name" value="PERSULFIDE DIOXYGENASE ETHE1, MITOCHONDRIAL"/>
    <property type="match status" value="1"/>
</dbReference>
<dbReference type="EMBL" id="UINC01098585">
    <property type="protein sequence ID" value="SVC57218.1"/>
    <property type="molecule type" value="Genomic_DNA"/>
</dbReference>
<evidence type="ECO:0000259" key="1">
    <source>
        <dbReference type="SMART" id="SM00849"/>
    </source>
</evidence>
<organism evidence="2">
    <name type="scientific">marine metagenome</name>
    <dbReference type="NCBI Taxonomy" id="408172"/>
    <lineage>
        <taxon>unclassified sequences</taxon>
        <taxon>metagenomes</taxon>
        <taxon>ecological metagenomes</taxon>
    </lineage>
</organism>
<dbReference type="Gene3D" id="3.60.15.10">
    <property type="entry name" value="Ribonuclease Z/Hydroxyacylglutathione hydrolase-like"/>
    <property type="match status" value="1"/>
</dbReference>